<dbReference type="Gene3D" id="1.10.357.40">
    <property type="entry name" value="YbiA-like"/>
    <property type="match status" value="1"/>
</dbReference>
<dbReference type="EMBL" id="MN739899">
    <property type="protein sequence ID" value="QHT76675.1"/>
    <property type="molecule type" value="Genomic_DNA"/>
</dbReference>
<evidence type="ECO:0000313" key="1">
    <source>
        <dbReference type="EMBL" id="QHT76675.1"/>
    </source>
</evidence>
<dbReference type="InterPro" id="IPR037238">
    <property type="entry name" value="YbiA-like_sf"/>
</dbReference>
<organism evidence="1">
    <name type="scientific">viral metagenome</name>
    <dbReference type="NCBI Taxonomy" id="1070528"/>
    <lineage>
        <taxon>unclassified sequences</taxon>
        <taxon>metagenomes</taxon>
        <taxon>organismal metagenomes</taxon>
    </lineage>
</organism>
<dbReference type="AlphaFoldDB" id="A0A6C0H988"/>
<reference evidence="1" key="1">
    <citation type="journal article" date="2020" name="Nature">
        <title>Giant virus diversity and host interactions through global metagenomics.</title>
        <authorList>
            <person name="Schulz F."/>
            <person name="Roux S."/>
            <person name="Paez-Espino D."/>
            <person name="Jungbluth S."/>
            <person name="Walsh D.A."/>
            <person name="Denef V.J."/>
            <person name="McMahon K.D."/>
            <person name="Konstantinidis K.T."/>
            <person name="Eloe-Fadrosh E.A."/>
            <person name="Kyrpides N.C."/>
            <person name="Woyke T."/>
        </authorList>
    </citation>
    <scope>NUCLEOTIDE SEQUENCE</scope>
    <source>
        <strain evidence="1">GVMAG-M-3300023179-82</strain>
    </source>
</reference>
<proteinExistence type="predicted"/>
<accession>A0A6C0H988</accession>
<sequence>MKTIYYKNNNKYNNNYIINNNLNNNIQNAGSVNGIPPSNPHKYIIDKEIERIYRPYVYEPWEMFILKYNIIAFYGDEYKNKWPTIDQIYNAEYLGNFYPHIMEMKLNGKIYIFPNSEAAFHASKYSKFTLEQINTILTYKNKNKETLKYDMLKYYKINVDDLMTKLDSNTNVLVYLFCNMNESTHYKMITNKILITGNVTIEINKKINFWIEKIEKNETLKSLTYNYGFESSISVYTDPSSNTHNLSSRVLRMILVLRIKFILNSPNANKLLSTGNRYLLEYNMGYASDSTWSDGKDGYGFNLLGICLMIIRDELKIARIKTFLPLKNISNYKRCIDYYIPLLNDIKFLHILSHDEKEKQSSDKLYESYDIMVKISKMVQTICHKIDNKDLSIHPPTILDNYKPFLPIDEELLYNWNNIYNSNIRRMEN</sequence>
<dbReference type="SUPFAM" id="SSF143990">
    <property type="entry name" value="YbiA-like"/>
    <property type="match status" value="1"/>
</dbReference>
<protein>
    <recommendedName>
        <fullName evidence="2">NADAR domain-containing protein</fullName>
    </recommendedName>
</protein>
<name>A0A6C0H988_9ZZZZ</name>
<evidence type="ECO:0008006" key="2">
    <source>
        <dbReference type="Google" id="ProtNLM"/>
    </source>
</evidence>